<evidence type="ECO:0000313" key="1">
    <source>
        <dbReference type="EMBL" id="HHF08541.1"/>
    </source>
</evidence>
<dbReference type="EMBL" id="DRTH01000119">
    <property type="protein sequence ID" value="HHF08541.1"/>
    <property type="molecule type" value="Genomic_DNA"/>
</dbReference>
<protein>
    <submittedName>
        <fullName evidence="1">Uncharacterized protein</fullName>
    </submittedName>
</protein>
<comment type="caution">
    <text evidence="1">The sequence shown here is derived from an EMBL/GenBank/DDBJ whole genome shotgun (WGS) entry which is preliminary data.</text>
</comment>
<gene>
    <name evidence="1" type="ORF">ENL26_02055</name>
</gene>
<organism evidence="1">
    <name type="scientific">Kosmotoga arenicorallina</name>
    <dbReference type="NCBI Taxonomy" id="688066"/>
    <lineage>
        <taxon>Bacteria</taxon>
        <taxon>Thermotogati</taxon>
        <taxon>Thermotogota</taxon>
        <taxon>Thermotogae</taxon>
        <taxon>Kosmotogales</taxon>
        <taxon>Kosmotogaceae</taxon>
        <taxon>Kosmotoga</taxon>
    </lineage>
</organism>
<name>A0A7C5DVJ6_9BACT</name>
<accession>A0A7C5DVJ6</accession>
<reference evidence="1" key="1">
    <citation type="journal article" date="2020" name="mSystems">
        <title>Genome- and Community-Level Interaction Insights into Carbon Utilization and Element Cycling Functions of Hydrothermarchaeota in Hydrothermal Sediment.</title>
        <authorList>
            <person name="Zhou Z."/>
            <person name="Liu Y."/>
            <person name="Xu W."/>
            <person name="Pan J."/>
            <person name="Luo Z.H."/>
            <person name="Li M."/>
        </authorList>
    </citation>
    <scope>NUCLEOTIDE SEQUENCE [LARGE SCALE GENOMIC DNA]</scope>
    <source>
        <strain evidence="1">HyVt-80</strain>
    </source>
</reference>
<dbReference type="Proteomes" id="UP000886129">
    <property type="component" value="Unassembled WGS sequence"/>
</dbReference>
<dbReference type="AlphaFoldDB" id="A0A7C5DVJ6"/>
<sequence length="79" mass="8944">MRQLAIAKSRRIKLYYRNDGRIIASTGDFIDKLPLKRNDPLIIGFSERGSFFVEKGSTVLVFSDDSTMSIRPVTGNLSY</sequence>
<proteinExistence type="predicted"/>